<dbReference type="EMBL" id="CAMXCT030002882">
    <property type="protein sequence ID" value="CAL4788383.1"/>
    <property type="molecule type" value="Genomic_DNA"/>
</dbReference>
<proteinExistence type="predicted"/>
<name>A0A9P1D186_9DINO</name>
<keyword evidence="4" id="KW-1185">Reference proteome</keyword>
<comment type="caution">
    <text evidence="2">The sequence shown here is derived from an EMBL/GenBank/DDBJ whole genome shotgun (WGS) entry which is preliminary data.</text>
</comment>
<organism evidence="2">
    <name type="scientific">Cladocopium goreaui</name>
    <dbReference type="NCBI Taxonomy" id="2562237"/>
    <lineage>
        <taxon>Eukaryota</taxon>
        <taxon>Sar</taxon>
        <taxon>Alveolata</taxon>
        <taxon>Dinophyceae</taxon>
        <taxon>Suessiales</taxon>
        <taxon>Symbiodiniaceae</taxon>
        <taxon>Cladocopium</taxon>
    </lineage>
</organism>
<evidence type="ECO:0000313" key="2">
    <source>
        <dbReference type="EMBL" id="CAI4001071.1"/>
    </source>
</evidence>
<feature type="region of interest" description="Disordered" evidence="1">
    <location>
        <begin position="179"/>
        <end position="206"/>
    </location>
</feature>
<reference evidence="2" key="1">
    <citation type="submission" date="2022-10" db="EMBL/GenBank/DDBJ databases">
        <authorList>
            <person name="Chen Y."/>
            <person name="Dougan E. K."/>
            <person name="Chan C."/>
            <person name="Rhodes N."/>
            <person name="Thang M."/>
        </authorList>
    </citation>
    <scope>NUCLEOTIDE SEQUENCE</scope>
</reference>
<feature type="compositionally biased region" description="Low complexity" evidence="1">
    <location>
        <begin position="151"/>
        <end position="161"/>
    </location>
</feature>
<feature type="compositionally biased region" description="Polar residues" evidence="1">
    <location>
        <begin position="225"/>
        <end position="247"/>
    </location>
</feature>
<gene>
    <name evidence="2" type="ORF">C1SCF055_LOCUS27147</name>
</gene>
<evidence type="ECO:0000313" key="3">
    <source>
        <dbReference type="EMBL" id="CAL1154446.1"/>
    </source>
</evidence>
<protein>
    <submittedName>
        <fullName evidence="2">Uncharacterized protein</fullName>
    </submittedName>
</protein>
<feature type="compositionally biased region" description="Polar residues" evidence="1">
    <location>
        <begin position="122"/>
        <end position="134"/>
    </location>
</feature>
<accession>A0A9P1D186</accession>
<evidence type="ECO:0000256" key="1">
    <source>
        <dbReference type="SAM" id="MobiDB-lite"/>
    </source>
</evidence>
<reference evidence="3" key="2">
    <citation type="submission" date="2024-04" db="EMBL/GenBank/DDBJ databases">
        <authorList>
            <person name="Chen Y."/>
            <person name="Shah S."/>
            <person name="Dougan E. K."/>
            <person name="Thang M."/>
            <person name="Chan C."/>
        </authorList>
    </citation>
    <scope>NUCLEOTIDE SEQUENCE [LARGE SCALE GENOMIC DNA]</scope>
</reference>
<sequence length="253" mass="27103">MGFFKKAWNSARDFSEDVGKKTWEGIKIGANETKNLSEDVGKKAWEGIKIGANETKNLSEGVGKTTWEGLKTGASEVKKIKNLSEDVWEGAQKVAELIPIVPIENKILEMDPVDPGPHDGAESQTRPASVAASTESDESRTPGRPGHGTDSIRSNGSNGSNRIFTDQGVWLFIPHQSMDGEASETSSDLSRLRPSNAGPQSDSASVFDLSHEFDMAQRMAGLSEQVASDSASSTGYSVVTSVPSTEGSWLVSR</sequence>
<dbReference type="Gene3D" id="1.10.287.700">
    <property type="entry name" value="Helix hairpin bin"/>
    <property type="match status" value="1"/>
</dbReference>
<dbReference type="EMBL" id="CAMXCT010002882">
    <property type="protein sequence ID" value="CAI4001071.1"/>
    <property type="molecule type" value="Genomic_DNA"/>
</dbReference>
<dbReference type="AlphaFoldDB" id="A0A9P1D186"/>
<feature type="region of interest" description="Disordered" evidence="1">
    <location>
        <begin position="109"/>
        <end position="161"/>
    </location>
</feature>
<dbReference type="Proteomes" id="UP001152797">
    <property type="component" value="Unassembled WGS sequence"/>
</dbReference>
<dbReference type="EMBL" id="CAMXCT020002882">
    <property type="protein sequence ID" value="CAL1154446.1"/>
    <property type="molecule type" value="Genomic_DNA"/>
</dbReference>
<evidence type="ECO:0000313" key="4">
    <source>
        <dbReference type="Proteomes" id="UP001152797"/>
    </source>
</evidence>
<feature type="region of interest" description="Disordered" evidence="1">
    <location>
        <begin position="224"/>
        <end position="253"/>
    </location>
</feature>